<dbReference type="InterPro" id="IPR032477">
    <property type="entry name" value="Glyco_hydro_64"/>
</dbReference>
<accession>A0A2A9FZF8</accession>
<evidence type="ECO:0000313" key="4">
    <source>
        <dbReference type="Proteomes" id="UP000243542"/>
    </source>
</evidence>
<dbReference type="InterPro" id="IPR006311">
    <property type="entry name" value="TAT_signal"/>
</dbReference>
<gene>
    <name evidence="3" type="ORF">ATK36_0389</name>
</gene>
<sequence>MISRRTFLGASAAAATIPWWGTNPAAAATPDTVKIAFDDRSGAGQTYAYITGTTLDHRLIVLKADGTAYYPPSPGAQAPLGVDCAIPLKSLSQVSVPKMIGARIYLALDEKLDFFVNPGPEMVHPSFLSADDPNYRRNWAFAEFTFNDGQLFANISYVDFVAIPIGLHLTTTGSGEQTVEGLPARSLDGICDELRKQGGSWAKLVEDDGGKALRALSAQHRADQFAGYLDGYLDQVWEKYGGTKLTVDTQRPDLGKFTGQVSGGKLTFTNGESFDKPATADVWSCDSGPFSLAGNPSEARKAIVPRLAAALNRTTLLDNPNQPTGEDPAKFYQGDKTNHYARIVHSKLPDNRGYAFPYDDVTSGQDFSGAVQAGDPDTLTITVNALR</sequence>
<protein>
    <submittedName>
        <fullName evidence="3">Beta-1,3-glucanase</fullName>
    </submittedName>
</protein>
<feature type="signal peptide" evidence="1">
    <location>
        <begin position="1"/>
        <end position="27"/>
    </location>
</feature>
<comment type="caution">
    <text evidence="3">The sequence shown here is derived from an EMBL/GenBank/DDBJ whole genome shotgun (WGS) entry which is preliminary data.</text>
</comment>
<evidence type="ECO:0000256" key="1">
    <source>
        <dbReference type="SAM" id="SignalP"/>
    </source>
</evidence>
<dbReference type="Gene3D" id="3.30.920.50">
    <property type="entry name" value="Beta-1,3-glucanase, C-terminal domain"/>
    <property type="match status" value="1"/>
</dbReference>
<dbReference type="RefSeq" id="WP_098509549.1">
    <property type="nucleotide sequence ID" value="NZ_JBIAKZ010000019.1"/>
</dbReference>
<keyword evidence="1" id="KW-0732">Signal</keyword>
<evidence type="ECO:0000313" key="3">
    <source>
        <dbReference type="EMBL" id="PFG56857.1"/>
    </source>
</evidence>
<reference evidence="3 4" key="1">
    <citation type="submission" date="2017-10" db="EMBL/GenBank/DDBJ databases">
        <title>Sequencing the genomes of 1000 actinobacteria strains.</title>
        <authorList>
            <person name="Klenk H.-P."/>
        </authorList>
    </citation>
    <scope>NUCLEOTIDE SEQUENCE [LARGE SCALE GENOMIC DNA]</scope>
    <source>
        <strain evidence="3 4">DSM 46092</strain>
    </source>
</reference>
<dbReference type="PANTHER" id="PTHR38165:SF1">
    <property type="entry name" value="GLUCANASE B"/>
    <property type="match status" value="1"/>
</dbReference>
<evidence type="ECO:0000259" key="2">
    <source>
        <dbReference type="PROSITE" id="PS52006"/>
    </source>
</evidence>
<name>A0A2A9FZF8_9PSEU</name>
<dbReference type="Gene3D" id="2.60.110.10">
    <property type="entry name" value="Thaumatin"/>
    <property type="match status" value="1"/>
</dbReference>
<feature type="domain" description="GH64" evidence="2">
    <location>
        <begin position="26"/>
        <end position="385"/>
    </location>
</feature>
<dbReference type="PANTHER" id="PTHR38165">
    <property type="match status" value="1"/>
</dbReference>
<keyword evidence="4" id="KW-1185">Reference proteome</keyword>
<dbReference type="AlphaFoldDB" id="A0A2A9FZF8"/>
<dbReference type="InterPro" id="IPR042517">
    <property type="entry name" value="Glyco_hydro_64_N_2"/>
</dbReference>
<proteinExistence type="predicted"/>
<feature type="chain" id="PRO_5013083466" evidence="1">
    <location>
        <begin position="28"/>
        <end position="387"/>
    </location>
</feature>
<dbReference type="PROSITE" id="PS52006">
    <property type="entry name" value="GH64"/>
    <property type="match status" value="1"/>
</dbReference>
<dbReference type="EMBL" id="PDJK01000001">
    <property type="protein sequence ID" value="PFG56857.1"/>
    <property type="molecule type" value="Genomic_DNA"/>
</dbReference>
<organism evidence="3 4">
    <name type="scientific">Amycolatopsis sulphurea</name>
    <dbReference type="NCBI Taxonomy" id="76022"/>
    <lineage>
        <taxon>Bacteria</taxon>
        <taxon>Bacillati</taxon>
        <taxon>Actinomycetota</taxon>
        <taxon>Actinomycetes</taxon>
        <taxon>Pseudonocardiales</taxon>
        <taxon>Pseudonocardiaceae</taxon>
        <taxon>Amycolatopsis</taxon>
    </lineage>
</organism>
<dbReference type="InterPro" id="IPR037176">
    <property type="entry name" value="Osmotin/thaumatin-like_sf"/>
</dbReference>
<dbReference type="InterPro" id="IPR037398">
    <property type="entry name" value="Glyco_hydro_64_fam"/>
</dbReference>
<dbReference type="PROSITE" id="PS51318">
    <property type="entry name" value="TAT"/>
    <property type="match status" value="1"/>
</dbReference>
<dbReference type="CDD" id="cd09220">
    <property type="entry name" value="GH64-GluB-like"/>
    <property type="match status" value="1"/>
</dbReference>
<dbReference type="Proteomes" id="UP000243542">
    <property type="component" value="Unassembled WGS sequence"/>
</dbReference>
<dbReference type="Pfam" id="PF16483">
    <property type="entry name" value="Glyco_hydro_64"/>
    <property type="match status" value="1"/>
</dbReference>